<accession>A0A9N8HVB1</accession>
<comment type="caution">
    <text evidence="3">The sequence shown here is derived from an EMBL/GenBank/DDBJ whole genome shotgun (WGS) entry which is preliminary data.</text>
</comment>
<dbReference type="EMBL" id="CAICTM010001770">
    <property type="protein sequence ID" value="CAB9526075.1"/>
    <property type="molecule type" value="Genomic_DNA"/>
</dbReference>
<protein>
    <submittedName>
        <fullName evidence="3">Uncharacterized protein</fullName>
    </submittedName>
</protein>
<name>A0A9N8HVB1_9STRA</name>
<evidence type="ECO:0000256" key="1">
    <source>
        <dbReference type="SAM" id="Coils"/>
    </source>
</evidence>
<feature type="coiled-coil region" evidence="1">
    <location>
        <begin position="637"/>
        <end position="683"/>
    </location>
</feature>
<feature type="region of interest" description="Disordered" evidence="2">
    <location>
        <begin position="1"/>
        <end position="35"/>
    </location>
</feature>
<feature type="compositionally biased region" description="Polar residues" evidence="2">
    <location>
        <begin position="731"/>
        <end position="740"/>
    </location>
</feature>
<feature type="compositionally biased region" description="Low complexity" evidence="2">
    <location>
        <begin position="231"/>
        <end position="252"/>
    </location>
</feature>
<reference evidence="3" key="1">
    <citation type="submission" date="2020-06" db="EMBL/GenBank/DDBJ databases">
        <authorList>
            <consortium name="Plant Systems Biology data submission"/>
        </authorList>
    </citation>
    <scope>NUCLEOTIDE SEQUENCE</scope>
    <source>
        <strain evidence="3">D6</strain>
    </source>
</reference>
<feature type="compositionally biased region" description="Polar residues" evidence="2">
    <location>
        <begin position="80"/>
        <end position="96"/>
    </location>
</feature>
<proteinExistence type="predicted"/>
<feature type="compositionally biased region" description="Low complexity" evidence="2">
    <location>
        <begin position="279"/>
        <end position="290"/>
    </location>
</feature>
<feature type="region of interest" description="Disordered" evidence="2">
    <location>
        <begin position="687"/>
        <end position="740"/>
    </location>
</feature>
<sequence>MVRFGHRNHQSLGLAAKPAPYMDAPGNLYTSNRNKRKEVDADGDLDELIAQEIQRYEELFDVPHGNRRVHNPVPDDDTLQDGSIYTSSLAPSPASNKDTDDESSRWGLDNPPCSVPSKVVTQTSLLNPHETAAAKACSRNTPTKDSSTSSNNKKTFVPPVPVLPVDQQPQQQPKDPPGKKKTQGSSSNKDKDNSKTKNKVPSTPPLASKKTKKPSFPRRLLFGGPSNAHKNNSSNNGPPLPSTPSTLPTPRTQASPKGNGPKIKFFAPGKKFFLHNATNPSSSNNNNNNNKGGATRISQPRNLVMAAAFVHPKSVKRAASPSPPELTPAAAPPKSPPSPPPPIDHCVIRCGDGASVISTQSSLTEALDVWLVHNTPPKIIGGSGSHHHSHHHNHHNQKISPLMLEAYEGRLIPYTAQAGEDVVDEEASAASPGALLLTEEGLYFHNHHGKSLSPVRIVPSSSDLTPAEVIQDNLVAMVWADKEQRELLKESKQLAQADVVPEDADMMQVVKVLGLEDHHRDHPDQHNQEEQSPPRVDASLNVKRNLFGTVTRDDELTQLDVSLAPLQHVMSAADEEEEDDAADEVVAMDDNNNDEDERVALALQHVEYHPESFQPPKPSKFKRFLSKLVTNPKVKQLQQEAQVQRLLEQERARAKEAQLERQRMEREETKRIQQKRLKELERQRKLELGSHGEPQSHTSDTGVSTSTGSLDVDPIRPRSFSLLSGEMKPDPQQNGSQSSYTAEITSFPTANTAPSSSPSLLESPCKTIPSDVSPAYSSPLVNFQFHRREGVKLFTMAYAVDTSEREGMKWKDVVNRAWKQDRKLVKSGVFSGIELERIIMIRHGQLEMRFELPYWGKHASRSLGPKTLDLLLDVVGPQRPVMVAITIEEPHLAVGVDEEEAMAALF</sequence>
<feature type="region of interest" description="Disordered" evidence="2">
    <location>
        <begin position="61"/>
        <end position="296"/>
    </location>
</feature>
<gene>
    <name evidence="3" type="ORF">SEMRO_1772_G296680.1</name>
</gene>
<keyword evidence="1" id="KW-0175">Coiled coil</keyword>
<keyword evidence="4" id="KW-1185">Reference proteome</keyword>
<feature type="compositionally biased region" description="Low complexity" evidence="2">
    <location>
        <begin position="140"/>
        <end position="173"/>
    </location>
</feature>
<dbReference type="AlphaFoldDB" id="A0A9N8HVB1"/>
<feature type="compositionally biased region" description="Pro residues" evidence="2">
    <location>
        <begin position="321"/>
        <end position="343"/>
    </location>
</feature>
<feature type="region of interest" description="Disordered" evidence="2">
    <location>
        <begin position="314"/>
        <end position="343"/>
    </location>
</feature>
<evidence type="ECO:0000256" key="2">
    <source>
        <dbReference type="SAM" id="MobiDB-lite"/>
    </source>
</evidence>
<evidence type="ECO:0000313" key="3">
    <source>
        <dbReference type="EMBL" id="CAB9526075.1"/>
    </source>
</evidence>
<dbReference type="Proteomes" id="UP001153069">
    <property type="component" value="Unassembled WGS sequence"/>
</dbReference>
<organism evidence="3 4">
    <name type="scientific">Seminavis robusta</name>
    <dbReference type="NCBI Taxonomy" id="568900"/>
    <lineage>
        <taxon>Eukaryota</taxon>
        <taxon>Sar</taxon>
        <taxon>Stramenopiles</taxon>
        <taxon>Ochrophyta</taxon>
        <taxon>Bacillariophyta</taxon>
        <taxon>Bacillariophyceae</taxon>
        <taxon>Bacillariophycidae</taxon>
        <taxon>Naviculales</taxon>
        <taxon>Naviculaceae</taxon>
        <taxon>Seminavis</taxon>
    </lineage>
</organism>
<feature type="compositionally biased region" description="Low complexity" evidence="2">
    <location>
        <begin position="698"/>
        <end position="712"/>
    </location>
</feature>
<evidence type="ECO:0000313" key="4">
    <source>
        <dbReference type="Proteomes" id="UP001153069"/>
    </source>
</evidence>